<proteinExistence type="predicted"/>
<comment type="caution">
    <text evidence="1">The sequence shown here is derived from an EMBL/GenBank/DDBJ whole genome shotgun (WGS) entry which is preliminary data.</text>
</comment>
<dbReference type="Proteomes" id="UP000738325">
    <property type="component" value="Unassembled WGS sequence"/>
</dbReference>
<dbReference type="GO" id="GO:0004252">
    <property type="term" value="F:serine-type endopeptidase activity"/>
    <property type="evidence" value="ECO:0007669"/>
    <property type="project" value="InterPro"/>
</dbReference>
<dbReference type="InterPro" id="IPR036852">
    <property type="entry name" value="Peptidase_S8/S53_dom_sf"/>
</dbReference>
<dbReference type="OrthoDB" id="2369753at2759"/>
<dbReference type="EMBL" id="JAAAIP010002465">
    <property type="protein sequence ID" value="KAG0299980.1"/>
    <property type="molecule type" value="Genomic_DNA"/>
</dbReference>
<dbReference type="Gene3D" id="3.50.30.30">
    <property type="match status" value="1"/>
</dbReference>
<evidence type="ECO:0000313" key="2">
    <source>
        <dbReference type="Proteomes" id="UP000738325"/>
    </source>
</evidence>
<gene>
    <name evidence="1" type="ORF">BGZ99_003954</name>
</gene>
<dbReference type="Gene3D" id="3.40.50.200">
    <property type="entry name" value="Peptidase S8/S53 domain"/>
    <property type="match status" value="1"/>
</dbReference>
<sequence length="115" mass="12028">VNISGSLVLLSGDTSQCSLSKKVQNVQRSNAAGILIQSYPLGLQDVSSITSTLMISIEFQAGEHILAAIKNNPQAHVTFSTEEHSFPLEGGGLPSGFSSYGLDGELRSKPDLGAP</sequence>
<accession>A0A9P6UHQ8</accession>
<protein>
    <submittedName>
        <fullName evidence="1">Uncharacterized protein</fullName>
    </submittedName>
</protein>
<keyword evidence="2" id="KW-1185">Reference proteome</keyword>
<feature type="non-terminal residue" evidence="1">
    <location>
        <position position="1"/>
    </location>
</feature>
<reference evidence="1" key="1">
    <citation type="journal article" date="2020" name="Fungal Divers.">
        <title>Resolving the Mortierellaceae phylogeny through synthesis of multi-gene phylogenetics and phylogenomics.</title>
        <authorList>
            <person name="Vandepol N."/>
            <person name="Liber J."/>
            <person name="Desiro A."/>
            <person name="Na H."/>
            <person name="Kennedy M."/>
            <person name="Barry K."/>
            <person name="Grigoriev I.V."/>
            <person name="Miller A.N."/>
            <person name="O'Donnell K."/>
            <person name="Stajich J.E."/>
            <person name="Bonito G."/>
        </authorList>
    </citation>
    <scope>NUCLEOTIDE SEQUENCE</scope>
    <source>
        <strain evidence="1">REB-010B</strain>
    </source>
</reference>
<dbReference type="GO" id="GO:0006508">
    <property type="term" value="P:proteolysis"/>
    <property type="evidence" value="ECO:0007669"/>
    <property type="project" value="InterPro"/>
</dbReference>
<name>A0A9P6UHQ8_9FUNG</name>
<evidence type="ECO:0000313" key="1">
    <source>
        <dbReference type="EMBL" id="KAG0299980.1"/>
    </source>
</evidence>
<dbReference type="AlphaFoldDB" id="A0A9P6UHQ8"/>
<feature type="non-terminal residue" evidence="1">
    <location>
        <position position="115"/>
    </location>
</feature>
<organism evidence="1 2">
    <name type="scientific">Dissophora globulifera</name>
    <dbReference type="NCBI Taxonomy" id="979702"/>
    <lineage>
        <taxon>Eukaryota</taxon>
        <taxon>Fungi</taxon>
        <taxon>Fungi incertae sedis</taxon>
        <taxon>Mucoromycota</taxon>
        <taxon>Mortierellomycotina</taxon>
        <taxon>Mortierellomycetes</taxon>
        <taxon>Mortierellales</taxon>
        <taxon>Mortierellaceae</taxon>
        <taxon>Dissophora</taxon>
    </lineage>
</organism>